<dbReference type="InterPro" id="IPR035985">
    <property type="entry name" value="Ubiquitin-activating_enz"/>
</dbReference>
<sequence length="235" mass="25948">MKKEFQRLGLLFGEEKVDLLANKHVAIFGIGGVGSYAAEAIARSNVGKITLVDFDDVDITNINRQIPALSSTVGQKKADVMKRRIEDINPDCTVIVLGKKYLPENREEFFIEDYDYIVDAIDIITSKIDLIVEAKTRNIPIISSMGMGNKIDPTKIKIADIYKTHMCPLAKVLRKELKARNVKKLMTVFSEEPPLKPVITISSESKKVVPGSTGFVPSVAGLIMASKVISDLLDI</sequence>
<dbReference type="Proteomes" id="UP000243406">
    <property type="component" value="Unassembled WGS sequence"/>
</dbReference>
<organism evidence="2 3">
    <name type="scientific">Acetoanaerobium noterae</name>
    <dbReference type="NCBI Taxonomy" id="745369"/>
    <lineage>
        <taxon>Bacteria</taxon>
        <taxon>Bacillati</taxon>
        <taxon>Bacillota</taxon>
        <taxon>Clostridia</taxon>
        <taxon>Peptostreptococcales</taxon>
        <taxon>Filifactoraceae</taxon>
        <taxon>Acetoanaerobium</taxon>
    </lineage>
</organism>
<dbReference type="SUPFAM" id="SSF69572">
    <property type="entry name" value="Activating enzymes of the ubiquitin-like proteins"/>
    <property type="match status" value="1"/>
</dbReference>
<dbReference type="CDD" id="cd00755">
    <property type="entry name" value="YgdL_like"/>
    <property type="match status" value="1"/>
</dbReference>
<evidence type="ECO:0000313" key="2">
    <source>
        <dbReference type="EMBL" id="SKB27939.1"/>
    </source>
</evidence>
<reference evidence="3" key="1">
    <citation type="submission" date="2017-02" db="EMBL/GenBank/DDBJ databases">
        <authorList>
            <person name="Varghese N."/>
            <person name="Submissions S."/>
        </authorList>
    </citation>
    <scope>NUCLEOTIDE SEQUENCE [LARGE SCALE GENOMIC DNA]</scope>
    <source>
        <strain evidence="3">ATCC 35199</strain>
    </source>
</reference>
<dbReference type="Pfam" id="PF00899">
    <property type="entry name" value="ThiF"/>
    <property type="match status" value="1"/>
</dbReference>
<dbReference type="PANTHER" id="PTHR43267">
    <property type="entry name" value="TRNA THREONYLCARBAMOYLADENOSINE DEHYDRATASE"/>
    <property type="match status" value="1"/>
</dbReference>
<dbReference type="OrthoDB" id="9804150at2"/>
<dbReference type="RefSeq" id="WP_079588533.1">
    <property type="nucleotide sequence ID" value="NZ_FUYN01000001.1"/>
</dbReference>
<accession>A0A1T4ZZK6</accession>
<dbReference type="GO" id="GO:0061503">
    <property type="term" value="F:tRNA threonylcarbamoyladenosine dehydratase"/>
    <property type="evidence" value="ECO:0007669"/>
    <property type="project" value="TreeGrafter"/>
</dbReference>
<dbReference type="GO" id="GO:0008641">
    <property type="term" value="F:ubiquitin-like modifier activating enzyme activity"/>
    <property type="evidence" value="ECO:0007669"/>
    <property type="project" value="InterPro"/>
</dbReference>
<dbReference type="FunFam" id="3.40.50.720:FF:000141">
    <property type="entry name" value="tRNA threonylcarbamoyladenosine dehydratase"/>
    <property type="match status" value="1"/>
</dbReference>
<feature type="domain" description="THIF-type NAD/FAD binding fold" evidence="1">
    <location>
        <begin position="11"/>
        <end position="230"/>
    </location>
</feature>
<protein>
    <submittedName>
        <fullName evidence="2">tRNA A37 threonylcarbamoyladenosine dehydratase</fullName>
    </submittedName>
</protein>
<dbReference type="InterPro" id="IPR045886">
    <property type="entry name" value="ThiF/MoeB/HesA"/>
</dbReference>
<keyword evidence="3" id="KW-1185">Reference proteome</keyword>
<dbReference type="PANTHER" id="PTHR43267:SF1">
    <property type="entry name" value="TRNA THREONYLCARBAMOYLADENOSINE DEHYDRATASE"/>
    <property type="match status" value="1"/>
</dbReference>
<evidence type="ECO:0000259" key="1">
    <source>
        <dbReference type="Pfam" id="PF00899"/>
    </source>
</evidence>
<proteinExistence type="predicted"/>
<dbReference type="EMBL" id="FUYN01000001">
    <property type="protein sequence ID" value="SKB27939.1"/>
    <property type="molecule type" value="Genomic_DNA"/>
</dbReference>
<name>A0A1T4ZZK6_9FIRM</name>
<dbReference type="Gene3D" id="3.40.50.720">
    <property type="entry name" value="NAD(P)-binding Rossmann-like Domain"/>
    <property type="match status" value="1"/>
</dbReference>
<gene>
    <name evidence="2" type="ORF">SAMN02745120_0559</name>
</gene>
<evidence type="ECO:0000313" key="3">
    <source>
        <dbReference type="Proteomes" id="UP000243406"/>
    </source>
</evidence>
<dbReference type="AlphaFoldDB" id="A0A1T4ZZK6"/>
<dbReference type="InterPro" id="IPR000594">
    <property type="entry name" value="ThiF_NAD_FAD-bd"/>
</dbReference>
<dbReference type="GO" id="GO:0061504">
    <property type="term" value="P:cyclic threonylcarbamoyladenosine biosynthetic process"/>
    <property type="evidence" value="ECO:0007669"/>
    <property type="project" value="TreeGrafter"/>
</dbReference>